<keyword evidence="2" id="KW-0813">Transport</keyword>
<comment type="subunit">
    <text evidence="1">Monomer.</text>
</comment>
<evidence type="ECO:0000256" key="2">
    <source>
        <dbReference type="ARBA" id="ARBA00022448"/>
    </source>
</evidence>
<dbReference type="InterPro" id="IPR029046">
    <property type="entry name" value="LolA/LolB/LppX"/>
</dbReference>
<dbReference type="Proteomes" id="UP000185674">
    <property type="component" value="Chromosome"/>
</dbReference>
<evidence type="ECO:0008006" key="7">
    <source>
        <dbReference type="Google" id="ProtNLM"/>
    </source>
</evidence>
<proteinExistence type="predicted"/>
<name>A0A1P8EMC7_9GAMM</name>
<dbReference type="SUPFAM" id="SSF89392">
    <property type="entry name" value="Prokaryotic lipoproteins and lipoprotein localization factors"/>
    <property type="match status" value="1"/>
</dbReference>
<dbReference type="Pfam" id="PF03548">
    <property type="entry name" value="LolA"/>
    <property type="match status" value="1"/>
</dbReference>
<dbReference type="Gene3D" id="2.50.20.10">
    <property type="entry name" value="Lipoprotein localisation LolA/LolB/LppX"/>
    <property type="match status" value="1"/>
</dbReference>
<dbReference type="EMBL" id="CP016896">
    <property type="protein sequence ID" value="APV37386.1"/>
    <property type="molecule type" value="Genomic_DNA"/>
</dbReference>
<dbReference type="PANTHER" id="PTHR35869:SF1">
    <property type="entry name" value="OUTER-MEMBRANE LIPOPROTEIN CARRIER PROTEIN"/>
    <property type="match status" value="1"/>
</dbReference>
<gene>
    <name evidence="5" type="ORF">BEN76_15800</name>
</gene>
<dbReference type="CDD" id="cd16325">
    <property type="entry name" value="LolA"/>
    <property type="match status" value="1"/>
</dbReference>
<keyword evidence="3" id="KW-0732">Signal</keyword>
<dbReference type="GO" id="GO:0015031">
    <property type="term" value="P:protein transport"/>
    <property type="evidence" value="ECO:0007669"/>
    <property type="project" value="UniProtKB-KW"/>
</dbReference>
<evidence type="ECO:0000256" key="1">
    <source>
        <dbReference type="ARBA" id="ARBA00011245"/>
    </source>
</evidence>
<organism evidence="5 6">
    <name type="scientific">Acinetobacter soli</name>
    <dbReference type="NCBI Taxonomy" id="487316"/>
    <lineage>
        <taxon>Bacteria</taxon>
        <taxon>Pseudomonadati</taxon>
        <taxon>Pseudomonadota</taxon>
        <taxon>Gammaproteobacteria</taxon>
        <taxon>Moraxellales</taxon>
        <taxon>Moraxellaceae</taxon>
        <taxon>Acinetobacter</taxon>
    </lineage>
</organism>
<reference evidence="5 6" key="1">
    <citation type="submission" date="2016-08" db="EMBL/GenBank/DDBJ databases">
        <title>Complete genome sequence of Acinetobacter baylyi strain GFJ2.</title>
        <authorList>
            <person name="Tabata M."/>
            <person name="Kuboki S."/>
            <person name="Gibu N."/>
            <person name="Kinouchi Y."/>
            <person name="Vangnai A."/>
            <person name="Kasai D."/>
            <person name="Fukuda M."/>
        </authorList>
    </citation>
    <scope>NUCLEOTIDE SEQUENCE [LARGE SCALE GENOMIC DNA]</scope>
    <source>
        <strain evidence="5 6">GFJ2</strain>
    </source>
</reference>
<protein>
    <recommendedName>
        <fullName evidence="7">Outer membrane lipoprotein carrier protein LolA</fullName>
    </recommendedName>
</protein>
<dbReference type="PANTHER" id="PTHR35869">
    <property type="entry name" value="OUTER-MEMBRANE LIPOPROTEIN CARRIER PROTEIN"/>
    <property type="match status" value="1"/>
</dbReference>
<sequence>MSTQHFGHVAHRWHSAVMAVLSALLLGIVLFNNAHATSPEVNQIFKQLAQTSTVRADFEQKKKLASLNKTFVSTGQLVFSKNSGVLWQLQRPVQADIVVTPTKLIQKTSKSMSQLDVAKSPYGSVATLFLQLMSGNPAVLDQHFNVTQAKINPQGWSIQMTPKSTLFKKLFSQVDLNGQQFINQIVIVEKGNNSTVLNFSQQRAQSATLTAHENALFQLAK</sequence>
<accession>A0A1P8EMC7</accession>
<evidence type="ECO:0000313" key="6">
    <source>
        <dbReference type="Proteomes" id="UP000185674"/>
    </source>
</evidence>
<keyword evidence="4" id="KW-0653">Protein transport</keyword>
<dbReference type="InterPro" id="IPR004564">
    <property type="entry name" value="OM_lipoprot_carrier_LolA-like"/>
</dbReference>
<dbReference type="KEGG" id="asol:BEN76_15800"/>
<dbReference type="eggNOG" id="COG2834">
    <property type="taxonomic scope" value="Bacteria"/>
</dbReference>
<evidence type="ECO:0000256" key="4">
    <source>
        <dbReference type="ARBA" id="ARBA00022927"/>
    </source>
</evidence>
<evidence type="ECO:0000313" key="5">
    <source>
        <dbReference type="EMBL" id="APV37386.1"/>
    </source>
</evidence>
<evidence type="ECO:0000256" key="3">
    <source>
        <dbReference type="ARBA" id="ARBA00022729"/>
    </source>
</evidence>
<dbReference type="STRING" id="487316.BEN76_15800"/>
<dbReference type="AlphaFoldDB" id="A0A1P8EMC7"/>